<dbReference type="CDD" id="cd07841">
    <property type="entry name" value="STKc_CDK7"/>
    <property type="match status" value="1"/>
</dbReference>
<dbReference type="GO" id="GO:0045944">
    <property type="term" value="P:positive regulation of transcription by RNA polymerase II"/>
    <property type="evidence" value="ECO:0007669"/>
    <property type="project" value="TreeGrafter"/>
</dbReference>
<feature type="domain" description="Protein kinase" evidence="12">
    <location>
        <begin position="15"/>
        <end position="386"/>
    </location>
</feature>
<gene>
    <name evidence="13" type="ORF">VP01_302g4</name>
</gene>
<dbReference type="PROSITE" id="PS00107">
    <property type="entry name" value="PROTEIN_KINASE_ATP"/>
    <property type="match status" value="1"/>
</dbReference>
<dbReference type="GO" id="GO:0004693">
    <property type="term" value="F:cyclin-dependent protein serine/threonine kinase activity"/>
    <property type="evidence" value="ECO:0007669"/>
    <property type="project" value="TreeGrafter"/>
</dbReference>
<dbReference type="VEuPathDB" id="FungiDB:VP01_302g4"/>
<reference evidence="13 14" key="1">
    <citation type="submission" date="2015-08" db="EMBL/GenBank/DDBJ databases">
        <title>Next Generation Sequencing and Analysis of the Genome of Puccinia sorghi L Schw, the Causal Agent of Maize Common Rust.</title>
        <authorList>
            <person name="Rochi L."/>
            <person name="Burguener G."/>
            <person name="Darino M."/>
            <person name="Turjanski A."/>
            <person name="Kreff E."/>
            <person name="Dieguez M.J."/>
            <person name="Sacco F."/>
        </authorList>
    </citation>
    <scope>NUCLEOTIDE SEQUENCE [LARGE SCALE GENOMIC DNA]</scope>
    <source>
        <strain evidence="13 14">RO10H11247</strain>
    </source>
</reference>
<dbReference type="PANTHER" id="PTHR24056:SF0">
    <property type="entry name" value="CYCLIN-DEPENDENT KINASE 7"/>
    <property type="match status" value="1"/>
</dbReference>
<keyword evidence="14" id="KW-1185">Reference proteome</keyword>
<evidence type="ECO:0000256" key="1">
    <source>
        <dbReference type="ARBA" id="ARBA00012409"/>
    </source>
</evidence>
<dbReference type="InterPro" id="IPR000719">
    <property type="entry name" value="Prot_kinase_dom"/>
</dbReference>
<feature type="binding site" evidence="10">
    <location>
        <position position="45"/>
    </location>
    <ligand>
        <name>ATP</name>
        <dbReference type="ChEBI" id="CHEBI:30616"/>
    </ligand>
</feature>
<dbReference type="GO" id="GO:0005524">
    <property type="term" value="F:ATP binding"/>
    <property type="evidence" value="ECO:0007669"/>
    <property type="project" value="UniProtKB-UniRule"/>
</dbReference>
<evidence type="ECO:0000256" key="6">
    <source>
        <dbReference type="ARBA" id="ARBA00022777"/>
    </source>
</evidence>
<dbReference type="InterPro" id="IPR037770">
    <property type="entry name" value="CDK7"/>
</dbReference>
<comment type="caution">
    <text evidence="13">The sequence shown here is derived from an EMBL/GenBank/DDBJ whole genome shotgun (WGS) entry which is preliminary data.</text>
</comment>
<dbReference type="PROSITE" id="PS50011">
    <property type="entry name" value="PROTEIN_KINASE_DOM"/>
    <property type="match status" value="1"/>
</dbReference>
<keyword evidence="7 9" id="KW-0067">ATP-binding</keyword>
<dbReference type="SUPFAM" id="SSF56112">
    <property type="entry name" value="Protein kinase-like (PK-like)"/>
    <property type="match status" value="1"/>
</dbReference>
<accession>A0A0L6V037</accession>
<evidence type="ECO:0000256" key="4">
    <source>
        <dbReference type="ARBA" id="ARBA00022679"/>
    </source>
</evidence>
<evidence type="ECO:0000256" key="8">
    <source>
        <dbReference type="PIRSR" id="PIRSR637770-1"/>
    </source>
</evidence>
<keyword evidence="3" id="KW-0597">Phosphoprotein</keyword>
<dbReference type="Gene3D" id="3.30.200.20">
    <property type="entry name" value="Phosphorylase Kinase, domain 1"/>
    <property type="match status" value="1"/>
</dbReference>
<keyword evidence="6 13" id="KW-0418">Kinase</keyword>
<evidence type="ECO:0000256" key="2">
    <source>
        <dbReference type="ARBA" id="ARBA00022527"/>
    </source>
</evidence>
<evidence type="ECO:0000256" key="10">
    <source>
        <dbReference type="PROSITE-ProRule" id="PRU10141"/>
    </source>
</evidence>
<dbReference type="OrthoDB" id="1732493at2759"/>
<dbReference type="Gene3D" id="1.10.510.10">
    <property type="entry name" value="Transferase(Phosphotransferase) domain 1"/>
    <property type="match status" value="1"/>
</dbReference>
<evidence type="ECO:0000256" key="11">
    <source>
        <dbReference type="SAM" id="MobiDB-lite"/>
    </source>
</evidence>
<evidence type="ECO:0000256" key="5">
    <source>
        <dbReference type="ARBA" id="ARBA00022741"/>
    </source>
</evidence>
<sequence>MEAAELANLRIQQSYTKERKIGEGTYASVYEGHQKKSNRKVAIKKIKVELSLLPLPSSPQYFSIFQAGQFKDGLDMSAIREVKFLQELSHPNVIGVSLISSSSQLCNTRCHHAALNWLLLDVFSSKSNLNLVLEFLDTDLEAVIKDRELVFQASDIKSWMLMTMQGLDFCHQNWVLHRVCNIFFYLILDHLVLIFYPPEPYRDCDMKPNNLLIASDGTLKIADFGLAREFADPGTRMTCQVVTRCYISFYSRWYRPPELLYGARAYSTGVDIWAVGCIFAELMLRTPYLAGENDFDQLNTIFRALGTPTEQEWPVCSDFVFFLLSCGNIYMSSSDHTPFWLSCIRAISVWLTTAAGDDAIDFLECCLKFDPRKRINSRQALRHQYFSSTPYPTQPQNLPKPKGALVPRQIAPQDEYGAGGADGRIAGGIKKRKSLVANQSNQDAEMDDRTRKIAKRLDFR</sequence>
<name>A0A0L6V037_9BASI</name>
<dbReference type="GO" id="GO:0070985">
    <property type="term" value="C:transcription factor TFIIK complex"/>
    <property type="evidence" value="ECO:0007669"/>
    <property type="project" value="InterPro"/>
</dbReference>
<dbReference type="InterPro" id="IPR050108">
    <property type="entry name" value="CDK"/>
</dbReference>
<proteinExistence type="predicted"/>
<evidence type="ECO:0000256" key="3">
    <source>
        <dbReference type="ARBA" id="ARBA00022553"/>
    </source>
</evidence>
<dbReference type="AlphaFoldDB" id="A0A0L6V037"/>
<feature type="active site" description="Proton acceptor" evidence="8">
    <location>
        <position position="205"/>
    </location>
</feature>
<dbReference type="Pfam" id="PF00069">
    <property type="entry name" value="Pkinase"/>
    <property type="match status" value="2"/>
</dbReference>
<keyword evidence="4" id="KW-0808">Transferase</keyword>
<evidence type="ECO:0000256" key="9">
    <source>
        <dbReference type="PIRSR" id="PIRSR637770-2"/>
    </source>
</evidence>
<dbReference type="STRING" id="27349.A0A0L6V037"/>
<dbReference type="InterPro" id="IPR017441">
    <property type="entry name" value="Protein_kinase_ATP_BS"/>
</dbReference>
<feature type="region of interest" description="Disordered" evidence="11">
    <location>
        <begin position="432"/>
        <end position="460"/>
    </location>
</feature>
<dbReference type="GO" id="GO:0008353">
    <property type="term" value="F:RNA polymerase II CTD heptapeptide repeat kinase activity"/>
    <property type="evidence" value="ECO:0007669"/>
    <property type="project" value="UniProtKB-EC"/>
</dbReference>
<organism evidence="13 14">
    <name type="scientific">Puccinia sorghi</name>
    <dbReference type="NCBI Taxonomy" id="27349"/>
    <lineage>
        <taxon>Eukaryota</taxon>
        <taxon>Fungi</taxon>
        <taxon>Dikarya</taxon>
        <taxon>Basidiomycota</taxon>
        <taxon>Pucciniomycotina</taxon>
        <taxon>Pucciniomycetes</taxon>
        <taxon>Pucciniales</taxon>
        <taxon>Pucciniaceae</taxon>
        <taxon>Puccinia</taxon>
    </lineage>
</organism>
<evidence type="ECO:0000313" key="13">
    <source>
        <dbReference type="EMBL" id="KNZ54141.1"/>
    </source>
</evidence>
<evidence type="ECO:0000259" key="12">
    <source>
        <dbReference type="PROSITE" id="PS50011"/>
    </source>
</evidence>
<dbReference type="Proteomes" id="UP000037035">
    <property type="component" value="Unassembled WGS sequence"/>
</dbReference>
<feature type="binding site" evidence="9">
    <location>
        <begin position="21"/>
        <end position="29"/>
    </location>
    <ligand>
        <name>ATP</name>
        <dbReference type="ChEBI" id="CHEBI:30616"/>
    </ligand>
</feature>
<feature type="binding site" evidence="9">
    <location>
        <position position="44"/>
    </location>
    <ligand>
        <name>ATP</name>
        <dbReference type="ChEBI" id="CHEBI:30616"/>
    </ligand>
</feature>
<keyword evidence="5 9" id="KW-0547">Nucleotide-binding</keyword>
<keyword evidence="2" id="KW-0723">Serine/threonine-protein kinase</keyword>
<dbReference type="FunFam" id="1.10.510.10:FF:000624">
    <property type="entry name" value="Mitogen-activated protein kinase"/>
    <property type="match status" value="1"/>
</dbReference>
<dbReference type="PANTHER" id="PTHR24056">
    <property type="entry name" value="CELL DIVISION PROTEIN KINASE"/>
    <property type="match status" value="1"/>
</dbReference>
<dbReference type="GO" id="GO:0005737">
    <property type="term" value="C:cytoplasm"/>
    <property type="evidence" value="ECO:0007669"/>
    <property type="project" value="TreeGrafter"/>
</dbReference>
<dbReference type="InterPro" id="IPR011009">
    <property type="entry name" value="Kinase-like_dom_sf"/>
</dbReference>
<protein>
    <recommendedName>
        <fullName evidence="1">[RNA-polymerase]-subunit kinase</fullName>
        <ecNumber evidence="1">2.7.11.23</ecNumber>
    </recommendedName>
</protein>
<feature type="compositionally biased region" description="Basic and acidic residues" evidence="11">
    <location>
        <begin position="447"/>
        <end position="460"/>
    </location>
</feature>
<dbReference type="EMBL" id="LAVV01007980">
    <property type="protein sequence ID" value="KNZ54141.1"/>
    <property type="molecule type" value="Genomic_DNA"/>
</dbReference>
<dbReference type="EC" id="2.7.11.23" evidence="1"/>
<dbReference type="SMART" id="SM00220">
    <property type="entry name" value="S_TKc"/>
    <property type="match status" value="1"/>
</dbReference>
<evidence type="ECO:0000313" key="14">
    <source>
        <dbReference type="Proteomes" id="UP000037035"/>
    </source>
</evidence>
<evidence type="ECO:0000256" key="7">
    <source>
        <dbReference type="ARBA" id="ARBA00022840"/>
    </source>
</evidence>